<keyword evidence="2" id="KW-0694">RNA-binding</keyword>
<feature type="domain" description="S1-like" evidence="4">
    <location>
        <begin position="29"/>
        <end position="82"/>
    </location>
</feature>
<reference evidence="5 6" key="1">
    <citation type="submission" date="2016-09" db="EMBL/GenBank/DDBJ databases">
        <title>Extensive genetic diversity and differential bi-allelic expression allows diatom success in the polar Southern Ocean.</title>
        <authorList>
            <consortium name="DOE Joint Genome Institute"/>
            <person name="Mock T."/>
            <person name="Otillar R.P."/>
            <person name="Strauss J."/>
            <person name="Dupont C."/>
            <person name="Frickenhaus S."/>
            <person name="Maumus F."/>
            <person name="Mcmullan M."/>
            <person name="Sanges R."/>
            <person name="Schmutz J."/>
            <person name="Toseland A."/>
            <person name="Valas R."/>
            <person name="Veluchamy A."/>
            <person name="Ward B.J."/>
            <person name="Allen A."/>
            <person name="Barry K."/>
            <person name="Falciatore A."/>
            <person name="Ferrante M."/>
            <person name="Fortunato A.E."/>
            <person name="Gloeckner G."/>
            <person name="Gruber A."/>
            <person name="Hipkin R."/>
            <person name="Janech M."/>
            <person name="Kroth P."/>
            <person name="Leese F."/>
            <person name="Lindquist E."/>
            <person name="Lyon B.R."/>
            <person name="Martin J."/>
            <person name="Mayer C."/>
            <person name="Parker M."/>
            <person name="Quesneville H."/>
            <person name="Raymond J."/>
            <person name="Uhlig C."/>
            <person name="Valentin K.U."/>
            <person name="Worden A.Z."/>
            <person name="Armbrust E.V."/>
            <person name="Bowler C."/>
            <person name="Green B."/>
            <person name="Moulton V."/>
            <person name="Van Oosterhout C."/>
            <person name="Grigoriev I."/>
        </authorList>
    </citation>
    <scope>NUCLEOTIDE SEQUENCE [LARGE SCALE GENOMIC DNA]</scope>
    <source>
        <strain evidence="5 6">CCMP1102</strain>
    </source>
</reference>
<dbReference type="EMBL" id="KV784359">
    <property type="protein sequence ID" value="OEU15636.1"/>
    <property type="molecule type" value="Genomic_DNA"/>
</dbReference>
<dbReference type="Gene3D" id="2.40.50.140">
    <property type="entry name" value="Nucleic acid-binding proteins"/>
    <property type="match status" value="1"/>
</dbReference>
<dbReference type="PANTHER" id="PTHR21641">
    <property type="entry name" value="TRANSLATION INITIATION FACTOR-RELATED"/>
    <property type="match status" value="1"/>
</dbReference>
<organism evidence="5 6">
    <name type="scientific">Fragilariopsis cylindrus CCMP1102</name>
    <dbReference type="NCBI Taxonomy" id="635003"/>
    <lineage>
        <taxon>Eukaryota</taxon>
        <taxon>Sar</taxon>
        <taxon>Stramenopiles</taxon>
        <taxon>Ochrophyta</taxon>
        <taxon>Bacillariophyta</taxon>
        <taxon>Bacillariophyceae</taxon>
        <taxon>Bacillariophycidae</taxon>
        <taxon>Bacillariales</taxon>
        <taxon>Bacillariaceae</taxon>
        <taxon>Fragilariopsis</taxon>
    </lineage>
</organism>
<proteinExistence type="inferred from homology"/>
<evidence type="ECO:0000259" key="4">
    <source>
        <dbReference type="Pfam" id="PF01176"/>
    </source>
</evidence>
<evidence type="ECO:0000256" key="2">
    <source>
        <dbReference type="ARBA" id="ARBA00022884"/>
    </source>
</evidence>
<feature type="compositionally biased region" description="Acidic residues" evidence="3">
    <location>
        <begin position="253"/>
        <end position="268"/>
    </location>
</feature>
<keyword evidence="6" id="KW-1185">Reference proteome</keyword>
<dbReference type="SUPFAM" id="SSF50249">
    <property type="entry name" value="Nucleic acid-binding proteins"/>
    <property type="match status" value="1"/>
</dbReference>
<name>A0A1E7FBX6_9STRA</name>
<feature type="region of interest" description="Disordered" evidence="3">
    <location>
        <begin position="165"/>
        <end position="224"/>
    </location>
</feature>
<evidence type="ECO:0000256" key="3">
    <source>
        <dbReference type="SAM" id="MobiDB-lite"/>
    </source>
</evidence>
<feature type="compositionally biased region" description="Basic and acidic residues" evidence="3">
    <location>
        <begin position="100"/>
        <end position="112"/>
    </location>
</feature>
<dbReference type="InterPro" id="IPR001253">
    <property type="entry name" value="TIF_eIF-1A"/>
</dbReference>
<dbReference type="AlphaFoldDB" id="A0A1E7FBX6"/>
<dbReference type="PANTHER" id="PTHR21641:SF0">
    <property type="entry name" value="RNA-BINDING PROTEIN EIF1AD-RELATED"/>
    <property type="match status" value="1"/>
</dbReference>
<feature type="compositionally biased region" description="Acidic residues" evidence="3">
    <location>
        <begin position="82"/>
        <end position="97"/>
    </location>
</feature>
<dbReference type="OrthoDB" id="1738325at2759"/>
<feature type="compositionally biased region" description="Polar residues" evidence="3">
    <location>
        <begin position="175"/>
        <end position="190"/>
    </location>
</feature>
<dbReference type="GO" id="GO:0003723">
    <property type="term" value="F:RNA binding"/>
    <property type="evidence" value="ECO:0007669"/>
    <property type="project" value="UniProtKB-KW"/>
</dbReference>
<comment type="similarity">
    <text evidence="1">Belongs to the EIF1AD family.</text>
</comment>
<dbReference type="GO" id="GO:0003743">
    <property type="term" value="F:translation initiation factor activity"/>
    <property type="evidence" value="ECO:0007669"/>
    <property type="project" value="InterPro"/>
</dbReference>
<dbReference type="KEGG" id="fcy:FRACYDRAFT_261776"/>
<gene>
    <name evidence="5" type="ORF">FRACYDRAFT_261776</name>
</gene>
<evidence type="ECO:0000313" key="5">
    <source>
        <dbReference type="EMBL" id="OEU15636.1"/>
    </source>
</evidence>
<evidence type="ECO:0000256" key="1">
    <source>
        <dbReference type="ARBA" id="ARBA00007340"/>
    </source>
</evidence>
<accession>A0A1E7FBX6</accession>
<feature type="region of interest" description="Disordered" evidence="3">
    <location>
        <begin position="82"/>
        <end position="129"/>
    </location>
</feature>
<protein>
    <recommendedName>
        <fullName evidence="4">S1-like domain-containing protein</fullName>
    </recommendedName>
</protein>
<dbReference type="InterPro" id="IPR006196">
    <property type="entry name" value="RNA-binding_domain_S1_IF1"/>
</dbReference>
<feature type="compositionally biased region" description="Basic and acidic residues" evidence="3">
    <location>
        <begin position="191"/>
        <end position="201"/>
    </location>
</feature>
<sequence>MAGLGRRTHYRKHLTDKVLYDLPEPKSYERIAKVVATRGGNQFDIILAGTASTKVLAILPTKFHKLVWVKRNDYVIVETGFDDNDEVNNDEDNDNNENNDNAKKEEEQKDNQDSVAVDSKSNDNNNVADEEKETGIRFIISHILYKDQVKHLRSKKLWPENDPEFFEVDTDTRNNRNTVENDINGTNNNVDRIDDTAHNDDQQQQQQHNNDGGGGGGDNDDEDGIVYNEMYEDDLNDDDLFVNTNRIARLEIDENSDGDYDASSDEEEGGGKKGFY</sequence>
<dbReference type="InterPro" id="IPR012340">
    <property type="entry name" value="NA-bd_OB-fold"/>
</dbReference>
<dbReference type="Proteomes" id="UP000095751">
    <property type="component" value="Unassembled WGS sequence"/>
</dbReference>
<dbReference type="Pfam" id="PF01176">
    <property type="entry name" value="eIF-1a"/>
    <property type="match status" value="1"/>
</dbReference>
<dbReference type="InterPro" id="IPR039294">
    <property type="entry name" value="EIF1AD"/>
</dbReference>
<dbReference type="GO" id="GO:0005634">
    <property type="term" value="C:nucleus"/>
    <property type="evidence" value="ECO:0007669"/>
    <property type="project" value="TreeGrafter"/>
</dbReference>
<dbReference type="InParanoid" id="A0A1E7FBX6"/>
<dbReference type="SMART" id="SM00652">
    <property type="entry name" value="eIF1a"/>
    <property type="match status" value="1"/>
</dbReference>
<evidence type="ECO:0000313" key="6">
    <source>
        <dbReference type="Proteomes" id="UP000095751"/>
    </source>
</evidence>
<feature type="region of interest" description="Disordered" evidence="3">
    <location>
        <begin position="248"/>
        <end position="276"/>
    </location>
</feature>